<evidence type="ECO:0000256" key="2">
    <source>
        <dbReference type="SAM" id="Phobius"/>
    </source>
</evidence>
<proteinExistence type="predicted"/>
<feature type="region of interest" description="Disordered" evidence="1">
    <location>
        <begin position="79"/>
        <end position="287"/>
    </location>
</feature>
<dbReference type="WBParaSite" id="Pan_g22824.t1">
    <property type="protein sequence ID" value="Pan_g22824.t1"/>
    <property type="gene ID" value="Pan_g22824"/>
</dbReference>
<reference evidence="3" key="1">
    <citation type="journal article" date="2013" name="Genetics">
        <title>The draft genome and transcriptome of Panagrellus redivivus are shaped by the harsh demands of a free-living lifestyle.</title>
        <authorList>
            <person name="Srinivasan J."/>
            <person name="Dillman A.R."/>
            <person name="Macchietto M.G."/>
            <person name="Heikkinen L."/>
            <person name="Lakso M."/>
            <person name="Fracchia K.M."/>
            <person name="Antoshechkin I."/>
            <person name="Mortazavi A."/>
            <person name="Wong G."/>
            <person name="Sternberg P.W."/>
        </authorList>
    </citation>
    <scope>NUCLEOTIDE SEQUENCE [LARGE SCALE GENOMIC DNA]</scope>
    <source>
        <strain evidence="3">MT8872</strain>
    </source>
</reference>
<dbReference type="AlphaFoldDB" id="A0A7E4VMN5"/>
<keyword evidence="2" id="KW-0472">Membrane</keyword>
<feature type="compositionally biased region" description="Basic residues" evidence="1">
    <location>
        <begin position="249"/>
        <end position="264"/>
    </location>
</feature>
<evidence type="ECO:0000313" key="3">
    <source>
        <dbReference type="Proteomes" id="UP000492821"/>
    </source>
</evidence>
<feature type="compositionally biased region" description="Basic and acidic residues" evidence="1">
    <location>
        <begin position="143"/>
        <end position="183"/>
    </location>
</feature>
<feature type="transmembrane region" description="Helical" evidence="2">
    <location>
        <begin position="12"/>
        <end position="39"/>
    </location>
</feature>
<accession>A0A7E4VMN5</accession>
<keyword evidence="2" id="KW-1133">Transmembrane helix</keyword>
<name>A0A7E4VMN5_PANRE</name>
<dbReference type="Proteomes" id="UP000492821">
    <property type="component" value="Unassembled WGS sequence"/>
</dbReference>
<reference evidence="4" key="2">
    <citation type="submission" date="2020-10" db="UniProtKB">
        <authorList>
            <consortium name="WormBaseParasite"/>
        </authorList>
    </citation>
    <scope>IDENTIFICATION</scope>
</reference>
<evidence type="ECO:0000313" key="4">
    <source>
        <dbReference type="WBParaSite" id="Pan_g22824.t1"/>
    </source>
</evidence>
<evidence type="ECO:0000256" key="1">
    <source>
        <dbReference type="SAM" id="MobiDB-lite"/>
    </source>
</evidence>
<feature type="compositionally biased region" description="Basic and acidic residues" evidence="1">
    <location>
        <begin position="95"/>
        <end position="107"/>
    </location>
</feature>
<feature type="compositionally biased region" description="Basic and acidic residues" evidence="1">
    <location>
        <begin position="119"/>
        <end position="131"/>
    </location>
</feature>
<feature type="compositionally biased region" description="Polar residues" evidence="1">
    <location>
        <begin position="234"/>
        <end position="248"/>
    </location>
</feature>
<keyword evidence="3" id="KW-1185">Reference proteome</keyword>
<sequence>MAMSPAPPPMPWAALAWIVRDWMLVVTTVIAAFICVTCCRKKKPVEDLMAKPTFNKPVTVTPKTKTLSRQPIEEKPVVEHTVSIKLDNNADEDDLKGPRESMSKDPMTDVPVPTPRNKGINEFKSEHDKETNTPPSHKKRDKTSKSKEDAPQKDQQEKSSTKRRKKPDESTKRLGKTMEEQSVSKKRKVKSKPKASTKQTTDEKQKKTTVAITTCEGNLDATQEFAPSAEDPEQLQSAKEGTTMSYVSTRKKTASAKQKQRKGTPTKDMDPTQEDHGMTKDTKASAE</sequence>
<protein>
    <submittedName>
        <fullName evidence="4">Uncharacterized protein</fullName>
    </submittedName>
</protein>
<feature type="compositionally biased region" description="Basic residues" evidence="1">
    <location>
        <begin position="184"/>
        <end position="195"/>
    </location>
</feature>
<organism evidence="3 4">
    <name type="scientific">Panagrellus redivivus</name>
    <name type="common">Microworm</name>
    <dbReference type="NCBI Taxonomy" id="6233"/>
    <lineage>
        <taxon>Eukaryota</taxon>
        <taxon>Metazoa</taxon>
        <taxon>Ecdysozoa</taxon>
        <taxon>Nematoda</taxon>
        <taxon>Chromadorea</taxon>
        <taxon>Rhabditida</taxon>
        <taxon>Tylenchina</taxon>
        <taxon>Panagrolaimomorpha</taxon>
        <taxon>Panagrolaimoidea</taxon>
        <taxon>Panagrolaimidae</taxon>
        <taxon>Panagrellus</taxon>
    </lineage>
</organism>
<feature type="compositionally biased region" description="Basic and acidic residues" evidence="1">
    <location>
        <begin position="265"/>
        <end position="287"/>
    </location>
</feature>
<keyword evidence="2" id="KW-0812">Transmembrane</keyword>